<dbReference type="Proteomes" id="UP000550787">
    <property type="component" value="Unassembled WGS sequence"/>
</dbReference>
<keyword evidence="1" id="KW-1133">Transmembrane helix</keyword>
<accession>A0A7W4I4P1</accession>
<dbReference type="AlphaFoldDB" id="A0A7W4I4P1"/>
<keyword evidence="1" id="KW-0472">Membrane</keyword>
<dbReference type="RefSeq" id="WP_157864149.1">
    <property type="nucleotide sequence ID" value="NZ_JABEQG010000010.1"/>
</dbReference>
<gene>
    <name evidence="2" type="ORF">HLH33_07265</name>
</gene>
<reference evidence="2 3" key="1">
    <citation type="submission" date="2020-04" db="EMBL/GenBank/DDBJ databases">
        <title>Description of novel Gluconacetobacter.</title>
        <authorList>
            <person name="Sombolestani A."/>
        </authorList>
    </citation>
    <scope>NUCLEOTIDE SEQUENCE [LARGE SCALE GENOMIC DNA]</scope>
    <source>
        <strain evidence="2 3">LMG 7603</strain>
    </source>
</reference>
<organism evidence="2 3">
    <name type="scientific">Gluconacetobacter diazotrophicus</name>
    <name type="common">Acetobacter diazotrophicus</name>
    <dbReference type="NCBI Taxonomy" id="33996"/>
    <lineage>
        <taxon>Bacteria</taxon>
        <taxon>Pseudomonadati</taxon>
        <taxon>Pseudomonadota</taxon>
        <taxon>Alphaproteobacteria</taxon>
        <taxon>Acetobacterales</taxon>
        <taxon>Acetobacteraceae</taxon>
        <taxon>Gluconacetobacter</taxon>
    </lineage>
</organism>
<feature type="transmembrane region" description="Helical" evidence="1">
    <location>
        <begin position="28"/>
        <end position="47"/>
    </location>
</feature>
<sequence>MEIDIMFGKRMAGYPAGHKLSDTTKQTLGGVAVILLMLVAIALSILLSPTIPLGQ</sequence>
<protein>
    <submittedName>
        <fullName evidence="2">Uncharacterized protein</fullName>
    </submittedName>
</protein>
<comment type="caution">
    <text evidence="2">The sequence shown here is derived from an EMBL/GenBank/DDBJ whole genome shotgun (WGS) entry which is preliminary data.</text>
</comment>
<evidence type="ECO:0000313" key="2">
    <source>
        <dbReference type="EMBL" id="MBB2156109.1"/>
    </source>
</evidence>
<keyword evidence="1" id="KW-0812">Transmembrane</keyword>
<proteinExistence type="predicted"/>
<evidence type="ECO:0000256" key="1">
    <source>
        <dbReference type="SAM" id="Phobius"/>
    </source>
</evidence>
<name>A0A7W4I4P1_GLUDI</name>
<evidence type="ECO:0000313" key="3">
    <source>
        <dbReference type="Proteomes" id="UP000550787"/>
    </source>
</evidence>
<dbReference type="EMBL" id="JABEQG010000010">
    <property type="protein sequence ID" value="MBB2156109.1"/>
    <property type="molecule type" value="Genomic_DNA"/>
</dbReference>